<dbReference type="Gene3D" id="1.10.8.260">
    <property type="entry name" value="HI0933 insert domain-like"/>
    <property type="match status" value="1"/>
</dbReference>
<evidence type="ECO:0000313" key="7">
    <source>
        <dbReference type="Proteomes" id="UP001139311"/>
    </source>
</evidence>
<dbReference type="EMBL" id="JAJAQI010000031">
    <property type="protein sequence ID" value="MCB4823796.1"/>
    <property type="molecule type" value="Genomic_DNA"/>
</dbReference>
<dbReference type="Gene3D" id="2.40.30.10">
    <property type="entry name" value="Translation factors"/>
    <property type="match status" value="1"/>
</dbReference>
<dbReference type="Gene3D" id="3.50.50.60">
    <property type="entry name" value="FAD/NAD(P)-binding domain"/>
    <property type="match status" value="1"/>
</dbReference>
<dbReference type="InterPro" id="IPR004792">
    <property type="entry name" value="BaiN-like"/>
</dbReference>
<dbReference type="InterPro" id="IPR055178">
    <property type="entry name" value="RsdA/BaiN/AoA(So)-like_dom"/>
</dbReference>
<keyword evidence="2" id="KW-0285">Flavoprotein</keyword>
<comment type="caution">
    <text evidence="6">The sequence shown here is derived from an EMBL/GenBank/DDBJ whole genome shotgun (WGS) entry which is preliminary data.</text>
</comment>
<organism evidence="6 7">
    <name type="scientific">Roseicella aerolata</name>
    <dbReference type="NCBI Taxonomy" id="2883479"/>
    <lineage>
        <taxon>Bacteria</taxon>
        <taxon>Pseudomonadati</taxon>
        <taxon>Pseudomonadota</taxon>
        <taxon>Alphaproteobacteria</taxon>
        <taxon>Acetobacterales</taxon>
        <taxon>Roseomonadaceae</taxon>
        <taxon>Roseicella</taxon>
    </lineage>
</organism>
<dbReference type="PANTHER" id="PTHR42887">
    <property type="entry name" value="OS12G0638800 PROTEIN"/>
    <property type="match status" value="1"/>
</dbReference>
<evidence type="ECO:0000313" key="6">
    <source>
        <dbReference type="EMBL" id="MCB4823796.1"/>
    </source>
</evidence>
<dbReference type="Pfam" id="PF03486">
    <property type="entry name" value="HI0933_like"/>
    <property type="match status" value="1"/>
</dbReference>
<keyword evidence="7" id="KW-1185">Reference proteome</keyword>
<name>A0A9X1L971_9PROT</name>
<gene>
    <name evidence="6" type="ORF">LHA35_18865</name>
</gene>
<evidence type="ECO:0000259" key="4">
    <source>
        <dbReference type="Pfam" id="PF03486"/>
    </source>
</evidence>
<evidence type="ECO:0000256" key="3">
    <source>
        <dbReference type="ARBA" id="ARBA00022827"/>
    </source>
</evidence>
<dbReference type="InterPro" id="IPR022460">
    <property type="entry name" value="Flavoprotein_PP4765"/>
</dbReference>
<feature type="domain" description="RsdA/BaiN/AoA(So)-like insert" evidence="5">
    <location>
        <begin position="192"/>
        <end position="294"/>
    </location>
</feature>
<dbReference type="NCBIfam" id="TIGR03862">
    <property type="entry name" value="flavo_PP4765"/>
    <property type="match status" value="1"/>
</dbReference>
<dbReference type="InterPro" id="IPR057661">
    <property type="entry name" value="RsdA/BaiN/AoA(So)_Rossmann"/>
</dbReference>
<evidence type="ECO:0000256" key="2">
    <source>
        <dbReference type="ARBA" id="ARBA00022630"/>
    </source>
</evidence>
<dbReference type="SUPFAM" id="SSF51905">
    <property type="entry name" value="FAD/NAD(P)-binding domain"/>
    <property type="match status" value="1"/>
</dbReference>
<evidence type="ECO:0000256" key="1">
    <source>
        <dbReference type="ARBA" id="ARBA00001974"/>
    </source>
</evidence>
<keyword evidence="3" id="KW-0274">FAD</keyword>
<dbReference type="SUPFAM" id="SSF160996">
    <property type="entry name" value="HI0933 insert domain-like"/>
    <property type="match status" value="1"/>
</dbReference>
<evidence type="ECO:0000259" key="5">
    <source>
        <dbReference type="Pfam" id="PF22780"/>
    </source>
</evidence>
<comment type="cofactor">
    <cofactor evidence="1">
        <name>FAD</name>
        <dbReference type="ChEBI" id="CHEBI:57692"/>
    </cofactor>
</comment>
<protein>
    <submittedName>
        <fullName evidence="6">TIGR03862 family flavoprotein</fullName>
    </submittedName>
</protein>
<dbReference type="InterPro" id="IPR036188">
    <property type="entry name" value="FAD/NAD-bd_sf"/>
</dbReference>
<feature type="domain" description="RsdA/BaiN/AoA(So)-like Rossmann fold-like" evidence="4">
    <location>
        <begin position="10"/>
        <end position="391"/>
    </location>
</feature>
<dbReference type="InterPro" id="IPR023166">
    <property type="entry name" value="BaiN-like_dom_sf"/>
</dbReference>
<dbReference type="AlphaFoldDB" id="A0A9X1L971"/>
<dbReference type="RefSeq" id="WP_226610966.1">
    <property type="nucleotide sequence ID" value="NZ_JAJAQI010000031.1"/>
</dbReference>
<accession>A0A9X1L971</accession>
<dbReference type="NCBIfam" id="TIGR00275">
    <property type="entry name" value="aminoacetone oxidase family FAD-binding enzyme"/>
    <property type="match status" value="1"/>
</dbReference>
<sequence>MPEQDTQPLVAIIGAGPAGLMAAEVLAQGGAAAMVLDRMPSPARKLLIAGRGGLNLTHSEVLPEFLGHYGAARDRLAPFIEAFPPAALIAWAEGLGQAVFTGSSGRVFPQAMKASPLLRAWLARLAALGVTLRPRHRWLGWDAEGALEFQAPEGPMRLRPAATILALGGASWPRLGSDGAWTGLLEGVAPLRPANCGFRIAWSDRFRARFEGTPLKRIALSFEAARVRGEAVVTATGIEGGAVYALSGPLREAIAARGPVTLSLDLRPDLAAEALAARLDGPRGGLSLANHLRRAGLPPVAIGLVQEALHAGATAPLSRLVKALPLRAEAPMGLDRAISSAGGLGWEEVDERLMLRRRPGVFACGEMLDWEAPTGGYLLQACFSTGVAAGRAALDRVRR</sequence>
<dbReference type="Proteomes" id="UP001139311">
    <property type="component" value="Unassembled WGS sequence"/>
</dbReference>
<proteinExistence type="predicted"/>
<dbReference type="PANTHER" id="PTHR42887:SF1">
    <property type="entry name" value="BLR3961 PROTEIN"/>
    <property type="match status" value="1"/>
</dbReference>
<reference evidence="6" key="1">
    <citation type="submission" date="2021-10" db="EMBL/GenBank/DDBJ databases">
        <title>Roseicella aerolatum sp. nov., isolated from aerosols of e-waste dismantling site.</title>
        <authorList>
            <person name="Qin T."/>
        </authorList>
    </citation>
    <scope>NUCLEOTIDE SEQUENCE</scope>
    <source>
        <strain evidence="6">GB24</strain>
    </source>
</reference>
<dbReference type="Pfam" id="PF22780">
    <property type="entry name" value="HI0933_like_1st"/>
    <property type="match status" value="1"/>
</dbReference>